<dbReference type="Pfam" id="PF01929">
    <property type="entry name" value="Ribosomal_L14e"/>
    <property type="match status" value="1"/>
</dbReference>
<keyword evidence="2" id="KW-0689">Ribosomal protein</keyword>
<dbReference type="InterPro" id="IPR002784">
    <property type="entry name" value="Ribosomal_eL14_dom"/>
</dbReference>
<feature type="compositionally biased region" description="Basic residues" evidence="4">
    <location>
        <begin position="33"/>
        <end position="45"/>
    </location>
</feature>
<feature type="region of interest" description="Disordered" evidence="4">
    <location>
        <begin position="21"/>
        <end position="49"/>
    </location>
</feature>
<evidence type="ECO:0000256" key="3">
    <source>
        <dbReference type="ARBA" id="ARBA00023274"/>
    </source>
</evidence>
<dbReference type="EMBL" id="MU001743">
    <property type="protein sequence ID" value="KAF2800703.1"/>
    <property type="molecule type" value="Genomic_DNA"/>
</dbReference>
<evidence type="ECO:0000256" key="1">
    <source>
        <dbReference type="ARBA" id="ARBA00006592"/>
    </source>
</evidence>
<evidence type="ECO:0000256" key="2">
    <source>
        <dbReference type="ARBA" id="ARBA00022980"/>
    </source>
</evidence>
<evidence type="ECO:0000259" key="5">
    <source>
        <dbReference type="Pfam" id="PF01929"/>
    </source>
</evidence>
<protein>
    <recommendedName>
        <fullName evidence="5">Large ribosomal subunit protein eL14 domain-containing protein</fullName>
    </recommendedName>
</protein>
<gene>
    <name evidence="6" type="ORF">K505DRAFT_263245</name>
</gene>
<keyword evidence="3" id="KW-0687">Ribonucleoprotein</keyword>
<evidence type="ECO:0000313" key="6">
    <source>
        <dbReference type="EMBL" id="KAF2800703.1"/>
    </source>
</evidence>
<dbReference type="PANTHER" id="PTHR11127:SF2">
    <property type="entry name" value="LARGE RIBOSOMAL SUBUNIT PROTEIN EL14"/>
    <property type="match status" value="1"/>
</dbReference>
<dbReference type="Proteomes" id="UP000799757">
    <property type="component" value="Unassembled WGS sequence"/>
</dbReference>
<evidence type="ECO:0000313" key="7">
    <source>
        <dbReference type="Proteomes" id="UP000799757"/>
    </source>
</evidence>
<dbReference type="GO" id="GO:0006412">
    <property type="term" value="P:translation"/>
    <property type="evidence" value="ECO:0007669"/>
    <property type="project" value="InterPro"/>
</dbReference>
<dbReference type="InterPro" id="IPR014722">
    <property type="entry name" value="Rib_uL2_dom2"/>
</dbReference>
<name>A0A6A6XWS6_9PLEO</name>
<dbReference type="GO" id="GO:0042273">
    <property type="term" value="P:ribosomal large subunit biogenesis"/>
    <property type="evidence" value="ECO:0007669"/>
    <property type="project" value="TreeGrafter"/>
</dbReference>
<dbReference type="Gene3D" id="2.30.30.30">
    <property type="match status" value="1"/>
</dbReference>
<accession>A0A6A6XWS6</accession>
<dbReference type="GO" id="GO:0003735">
    <property type="term" value="F:structural constituent of ribosome"/>
    <property type="evidence" value="ECO:0007669"/>
    <property type="project" value="InterPro"/>
</dbReference>
<proteinExistence type="inferred from homology"/>
<dbReference type="InterPro" id="IPR008991">
    <property type="entry name" value="Translation_prot_SH3-like_sf"/>
</dbReference>
<evidence type="ECO:0000256" key="4">
    <source>
        <dbReference type="SAM" id="MobiDB-lite"/>
    </source>
</evidence>
<comment type="similarity">
    <text evidence="1">Belongs to the eukaryotic ribosomal protein eL14 family.</text>
</comment>
<dbReference type="OrthoDB" id="1875589at2759"/>
<dbReference type="SUPFAM" id="SSF50104">
    <property type="entry name" value="Translation proteins SH3-like domain"/>
    <property type="match status" value="1"/>
</dbReference>
<sequence>MTLTPVRIRGKKRNRTALTSLTTKPRIPTLKSKASKRSKSQRKKVPAMPTLQGLPQELLELVFLHSMNINLPRASPDLGRKLSSKAVTMEFVMRSFFHTINHTAKNSKEDSTTTGDASVQSEILSCRFFTWSFFLSYVSKAHDALIKLRGKPWETLAVPDAGAFDGLWPFKFTKIQHLGFAERFRVPEKLLHGSWTASKASLLYVLVSFCGEIDWESGMAGETAKEGLKEAIREENEHAVAALSVLLGVAKAITTETILYAAKHSGSDDNILRHLLFNAQILYSGTSRETLDFYDPALWRWADEPENLDGQGEVFKDMLREAEKFSLEFYRDDETDWTGIVPFPYSGSKFDTRQRFARLSRELLTGLYQNHGPKHVEMGDVDITTSAWRYVEVGRVVIFGAGPYEGRLATIVEIIDHKRVLVDGPSEEAPVPRHSAPLKKLSLTPIVIPKLPRATGNGTVKALWESNKVDEQFADSTWSKKRAQFQKRRDLNDFERFKVLKLRKQARFEVRKTLAKVRASAKA</sequence>
<dbReference type="GO" id="GO:0003723">
    <property type="term" value="F:RNA binding"/>
    <property type="evidence" value="ECO:0007669"/>
    <property type="project" value="InterPro"/>
</dbReference>
<keyword evidence="7" id="KW-1185">Reference proteome</keyword>
<feature type="domain" description="Large ribosomal subunit protein eL14" evidence="5">
    <location>
        <begin position="432"/>
        <end position="507"/>
    </location>
</feature>
<reference evidence="6" key="1">
    <citation type="journal article" date="2020" name="Stud. Mycol.">
        <title>101 Dothideomycetes genomes: a test case for predicting lifestyles and emergence of pathogens.</title>
        <authorList>
            <person name="Haridas S."/>
            <person name="Albert R."/>
            <person name="Binder M."/>
            <person name="Bloem J."/>
            <person name="Labutti K."/>
            <person name="Salamov A."/>
            <person name="Andreopoulos B."/>
            <person name="Baker S."/>
            <person name="Barry K."/>
            <person name="Bills G."/>
            <person name="Bluhm B."/>
            <person name="Cannon C."/>
            <person name="Castanera R."/>
            <person name="Culley D."/>
            <person name="Daum C."/>
            <person name="Ezra D."/>
            <person name="Gonzalez J."/>
            <person name="Henrissat B."/>
            <person name="Kuo A."/>
            <person name="Liang C."/>
            <person name="Lipzen A."/>
            <person name="Lutzoni F."/>
            <person name="Magnuson J."/>
            <person name="Mondo S."/>
            <person name="Nolan M."/>
            <person name="Ohm R."/>
            <person name="Pangilinan J."/>
            <person name="Park H.-J."/>
            <person name="Ramirez L."/>
            <person name="Alfaro M."/>
            <person name="Sun H."/>
            <person name="Tritt A."/>
            <person name="Yoshinaga Y."/>
            <person name="Zwiers L.-H."/>
            <person name="Turgeon B."/>
            <person name="Goodwin S."/>
            <person name="Spatafora J."/>
            <person name="Crous P."/>
            <person name="Grigoriev I."/>
        </authorList>
    </citation>
    <scope>NUCLEOTIDE SEQUENCE</scope>
    <source>
        <strain evidence="6">CBS 109.77</strain>
    </source>
</reference>
<dbReference type="AlphaFoldDB" id="A0A6A6XWS6"/>
<dbReference type="CDD" id="cd23702">
    <property type="entry name" value="eL14"/>
    <property type="match status" value="1"/>
</dbReference>
<organism evidence="6 7">
    <name type="scientific">Melanomma pulvis-pyrius CBS 109.77</name>
    <dbReference type="NCBI Taxonomy" id="1314802"/>
    <lineage>
        <taxon>Eukaryota</taxon>
        <taxon>Fungi</taxon>
        <taxon>Dikarya</taxon>
        <taxon>Ascomycota</taxon>
        <taxon>Pezizomycotina</taxon>
        <taxon>Dothideomycetes</taxon>
        <taxon>Pleosporomycetidae</taxon>
        <taxon>Pleosporales</taxon>
        <taxon>Melanommataceae</taxon>
        <taxon>Melanomma</taxon>
    </lineage>
</organism>
<dbReference type="Gene3D" id="6.10.250.2270">
    <property type="match status" value="1"/>
</dbReference>
<dbReference type="GO" id="GO:0022625">
    <property type="term" value="C:cytosolic large ribosomal subunit"/>
    <property type="evidence" value="ECO:0007669"/>
    <property type="project" value="TreeGrafter"/>
</dbReference>
<dbReference type="PANTHER" id="PTHR11127">
    <property type="entry name" value="60S RIBOSOMAL PROTEIN L14"/>
    <property type="match status" value="1"/>
</dbReference>
<dbReference type="InterPro" id="IPR039660">
    <property type="entry name" value="Ribosomal_eL14"/>
</dbReference>